<accession>A0A370GH40</accession>
<evidence type="ECO:0000256" key="10">
    <source>
        <dbReference type="ARBA" id="ARBA00025810"/>
    </source>
</evidence>
<gene>
    <name evidence="11" type="primary">fni</name>
    <name evidence="13" type="ORF">DFR59_10427</name>
</gene>
<comment type="catalytic activity">
    <reaction evidence="11">
        <text>isopentenyl diphosphate = dimethylallyl diphosphate</text>
        <dbReference type="Rhea" id="RHEA:23284"/>
        <dbReference type="ChEBI" id="CHEBI:57623"/>
        <dbReference type="ChEBI" id="CHEBI:128769"/>
        <dbReference type="EC" id="5.3.3.2"/>
    </reaction>
</comment>
<comment type="cofactor">
    <cofactor evidence="11">
        <name>Mg(2+)</name>
        <dbReference type="ChEBI" id="CHEBI:18420"/>
    </cofactor>
</comment>
<dbReference type="PANTHER" id="PTHR43665:SF1">
    <property type="entry name" value="ISOPENTENYL-DIPHOSPHATE DELTA-ISOMERASE"/>
    <property type="match status" value="1"/>
</dbReference>
<comment type="function">
    <text evidence="11">Involved in the biosynthesis of isoprenoids. Catalyzes the 1,3-allylic rearrangement of the homoallylic substrate isopentenyl (IPP) to its allylic isomer, dimethylallyl diphosphate (DMAPP).</text>
</comment>
<comment type="subcellular location">
    <subcellularLocation>
        <location evidence="11">Cytoplasm</location>
    </subcellularLocation>
</comment>
<comment type="subunit">
    <text evidence="10 11">Homooctamer. Dimer of tetramers.</text>
</comment>
<feature type="binding site" evidence="11">
    <location>
        <position position="152"/>
    </location>
    <ligand>
        <name>substrate</name>
    </ligand>
</feature>
<dbReference type="GO" id="GO:0010181">
    <property type="term" value="F:FMN binding"/>
    <property type="evidence" value="ECO:0007669"/>
    <property type="project" value="UniProtKB-UniRule"/>
</dbReference>
<evidence type="ECO:0000313" key="14">
    <source>
        <dbReference type="Proteomes" id="UP000255326"/>
    </source>
</evidence>
<dbReference type="InterPro" id="IPR011179">
    <property type="entry name" value="IPdP_isomerase"/>
</dbReference>
<feature type="binding site" evidence="11">
    <location>
        <begin position="280"/>
        <end position="281"/>
    </location>
    <ligand>
        <name>FMN</name>
        <dbReference type="ChEBI" id="CHEBI:58210"/>
    </ligand>
</feature>
<keyword evidence="9 11" id="KW-0413">Isomerase</keyword>
<feature type="binding site" evidence="11">
    <location>
        <begin position="62"/>
        <end position="64"/>
    </location>
    <ligand>
        <name>FMN</name>
        <dbReference type="ChEBI" id="CHEBI:58210"/>
    </ligand>
</feature>
<dbReference type="RefSeq" id="WP_114745303.1">
    <property type="nucleotide sequence ID" value="NZ_QQAY01000004.1"/>
</dbReference>
<dbReference type="GO" id="GO:0008299">
    <property type="term" value="P:isoprenoid biosynthetic process"/>
    <property type="evidence" value="ECO:0007669"/>
    <property type="project" value="UniProtKB-UniRule"/>
</dbReference>
<evidence type="ECO:0000256" key="2">
    <source>
        <dbReference type="ARBA" id="ARBA00022490"/>
    </source>
</evidence>
<evidence type="ECO:0000256" key="1">
    <source>
        <dbReference type="ARBA" id="ARBA00001917"/>
    </source>
</evidence>
<dbReference type="HAMAP" id="MF_00354">
    <property type="entry name" value="Idi_2"/>
    <property type="match status" value="1"/>
</dbReference>
<keyword evidence="14" id="KW-1185">Reference proteome</keyword>
<keyword evidence="6 11" id="KW-0460">Magnesium</keyword>
<evidence type="ECO:0000256" key="6">
    <source>
        <dbReference type="ARBA" id="ARBA00022842"/>
    </source>
</evidence>
<sequence length="350" mass="37494">MTRAKRKLEHIKYALTTGNNGQAGFADIHFVHQSLPDLSLDDVTLNTVIGELYLSSPLFINAMTGGGGAKTQEINEQIAIAARETNTAMAVGSQMGAIKDKSERPSFEIVRKVNPDGIVFANLGSEATVDQAKEAVEMLRADVLQIHLNVIQELTMPEGDRDFKGALERIHAIISSVGVPVIIKETGAGISMETAKKLASVSPFAIDAGGYGGTNFAEIENSRRKRILEYFNEWGIPTAVSVVEITHGAPSIPVLASGGIKGADDILKAISLGASAAGMAGPLLKTLMQDGLDALISEISELKEDMKVMMCALGRPTIQELQMAPVMISGDSFHFLKQRGIDTKKYSQRT</sequence>
<feature type="binding site" evidence="11">
    <location>
        <begin position="6"/>
        <end position="7"/>
    </location>
    <ligand>
        <name>substrate</name>
    </ligand>
</feature>
<comment type="cofactor">
    <cofactor evidence="1 11">
        <name>FMN</name>
        <dbReference type="ChEBI" id="CHEBI:58210"/>
    </cofactor>
</comment>
<dbReference type="Pfam" id="PF01070">
    <property type="entry name" value="FMN_dh"/>
    <property type="match status" value="1"/>
</dbReference>
<dbReference type="PIRSF" id="PIRSF003314">
    <property type="entry name" value="IPP_isomerase"/>
    <property type="match status" value="1"/>
</dbReference>
<organism evidence="13 14">
    <name type="scientific">Falsibacillus pallidus</name>
    <dbReference type="NCBI Taxonomy" id="493781"/>
    <lineage>
        <taxon>Bacteria</taxon>
        <taxon>Bacillati</taxon>
        <taxon>Bacillota</taxon>
        <taxon>Bacilli</taxon>
        <taxon>Bacillales</taxon>
        <taxon>Bacillaceae</taxon>
        <taxon>Falsibacillus</taxon>
    </lineage>
</organism>
<proteinExistence type="inferred from homology"/>
<evidence type="ECO:0000256" key="8">
    <source>
        <dbReference type="ARBA" id="ARBA00023229"/>
    </source>
</evidence>
<comment type="caution">
    <text evidence="11">Lacks conserved residue(s) required for the propagation of feature annotation.</text>
</comment>
<comment type="cofactor">
    <cofactor evidence="11">
        <name>NADPH</name>
        <dbReference type="ChEBI" id="CHEBI:57783"/>
    </cofactor>
</comment>
<dbReference type="InterPro" id="IPR000262">
    <property type="entry name" value="FMN-dep_DH"/>
</dbReference>
<dbReference type="OrthoDB" id="9795032at2"/>
<feature type="binding site" evidence="11">
    <location>
        <position position="122"/>
    </location>
    <ligand>
        <name>FMN</name>
        <dbReference type="ChEBI" id="CHEBI:58210"/>
    </ligand>
</feature>
<dbReference type="Gene3D" id="3.20.20.70">
    <property type="entry name" value="Aldolase class I"/>
    <property type="match status" value="1"/>
</dbReference>
<protein>
    <recommendedName>
        <fullName evidence="11">Isopentenyl-diphosphate delta-isomerase</fullName>
        <shortName evidence="11">IPP isomerase</shortName>
        <ecNumber evidence="11">5.3.3.2</ecNumber>
    </recommendedName>
    <alternativeName>
        <fullName evidence="11">Isopentenyl diphosphate:dimethylallyl diphosphate isomerase</fullName>
    </alternativeName>
    <alternativeName>
        <fullName evidence="11">Isopentenyl pyrophosphate isomerase</fullName>
    </alternativeName>
    <alternativeName>
        <fullName evidence="11">Type 2 isopentenyl diphosphate isomerase</fullName>
        <shortName evidence="11">IDI-2</shortName>
    </alternativeName>
</protein>
<dbReference type="EC" id="5.3.3.2" evidence="11"/>
<feature type="domain" description="FMN-dependent dehydrogenase" evidence="12">
    <location>
        <begin position="244"/>
        <end position="323"/>
    </location>
</feature>
<dbReference type="GO" id="GO:0000287">
    <property type="term" value="F:magnesium ion binding"/>
    <property type="evidence" value="ECO:0007669"/>
    <property type="project" value="UniProtKB-UniRule"/>
</dbReference>
<feature type="binding site" evidence="11">
    <location>
        <position position="214"/>
    </location>
    <ligand>
        <name>FMN</name>
        <dbReference type="ChEBI" id="CHEBI:58210"/>
    </ligand>
</feature>
<evidence type="ECO:0000256" key="5">
    <source>
        <dbReference type="ARBA" id="ARBA00022723"/>
    </source>
</evidence>
<evidence type="ECO:0000313" key="13">
    <source>
        <dbReference type="EMBL" id="RDI42977.1"/>
    </source>
</evidence>
<keyword evidence="8 11" id="KW-0414">Isoprene biosynthesis</keyword>
<dbReference type="SUPFAM" id="SSF51395">
    <property type="entry name" value="FMN-linked oxidoreductases"/>
    <property type="match status" value="1"/>
</dbReference>
<dbReference type="GO" id="GO:0004452">
    <property type="term" value="F:isopentenyl-diphosphate delta-isomerase activity"/>
    <property type="evidence" value="ECO:0007669"/>
    <property type="project" value="UniProtKB-UniRule"/>
</dbReference>
<dbReference type="GO" id="GO:0005737">
    <property type="term" value="C:cytoplasm"/>
    <property type="evidence" value="ECO:0007669"/>
    <property type="project" value="UniProtKB-SubCell"/>
</dbReference>
<dbReference type="InterPro" id="IPR013785">
    <property type="entry name" value="Aldolase_TIM"/>
</dbReference>
<dbReference type="EMBL" id="QQAY01000004">
    <property type="protein sequence ID" value="RDI42977.1"/>
    <property type="molecule type" value="Genomic_DNA"/>
</dbReference>
<keyword evidence="4 11" id="KW-0288">FMN</keyword>
<dbReference type="AlphaFoldDB" id="A0A370GH40"/>
<keyword evidence="2 11" id="KW-0963">Cytoplasm</keyword>
<evidence type="ECO:0000256" key="7">
    <source>
        <dbReference type="ARBA" id="ARBA00022857"/>
    </source>
</evidence>
<dbReference type="PANTHER" id="PTHR43665">
    <property type="entry name" value="ISOPENTENYL-DIPHOSPHATE DELTA-ISOMERASE"/>
    <property type="match status" value="1"/>
</dbReference>
<keyword evidence="3 11" id="KW-0285">Flavoprotein</keyword>
<feature type="binding site" evidence="11">
    <location>
        <position position="93"/>
    </location>
    <ligand>
        <name>FMN</name>
        <dbReference type="ChEBI" id="CHEBI:58210"/>
    </ligand>
</feature>
<evidence type="ECO:0000256" key="3">
    <source>
        <dbReference type="ARBA" id="ARBA00022630"/>
    </source>
</evidence>
<keyword evidence="5 11" id="KW-0479">Metal-binding</keyword>
<evidence type="ECO:0000256" key="9">
    <source>
        <dbReference type="ARBA" id="ARBA00023235"/>
    </source>
</evidence>
<dbReference type="Proteomes" id="UP000255326">
    <property type="component" value="Unassembled WGS sequence"/>
</dbReference>
<feature type="binding site" evidence="11">
    <location>
        <position position="184"/>
    </location>
    <ligand>
        <name>FMN</name>
        <dbReference type="ChEBI" id="CHEBI:58210"/>
    </ligand>
</feature>
<dbReference type="GO" id="GO:0016491">
    <property type="term" value="F:oxidoreductase activity"/>
    <property type="evidence" value="ECO:0007669"/>
    <property type="project" value="InterPro"/>
</dbReference>
<evidence type="ECO:0000256" key="11">
    <source>
        <dbReference type="HAMAP-Rule" id="MF_00354"/>
    </source>
</evidence>
<comment type="caution">
    <text evidence="13">The sequence shown here is derived from an EMBL/GenBank/DDBJ whole genome shotgun (WGS) entry which is preliminary data.</text>
</comment>
<name>A0A370GH40_9BACI</name>
<feature type="binding site" evidence="11">
    <location>
        <position position="153"/>
    </location>
    <ligand>
        <name>Mg(2+)</name>
        <dbReference type="ChEBI" id="CHEBI:18420"/>
    </ligand>
</feature>
<dbReference type="NCBIfam" id="TIGR02151">
    <property type="entry name" value="IPP_isom_2"/>
    <property type="match status" value="1"/>
</dbReference>
<comment type="similarity">
    <text evidence="11">Belongs to the IPP isomerase type 2 family.</text>
</comment>
<evidence type="ECO:0000256" key="4">
    <source>
        <dbReference type="ARBA" id="ARBA00022643"/>
    </source>
</evidence>
<dbReference type="CDD" id="cd02811">
    <property type="entry name" value="IDI-2_FMN"/>
    <property type="match status" value="1"/>
</dbReference>
<dbReference type="GO" id="GO:0070402">
    <property type="term" value="F:NADPH binding"/>
    <property type="evidence" value="ECO:0007669"/>
    <property type="project" value="UniProtKB-UniRule"/>
</dbReference>
<reference evidence="13 14" key="1">
    <citation type="submission" date="2018-07" db="EMBL/GenBank/DDBJ databases">
        <title>Genomic Encyclopedia of Type Strains, Phase IV (KMG-IV): sequencing the most valuable type-strain genomes for metagenomic binning, comparative biology and taxonomic classification.</title>
        <authorList>
            <person name="Goeker M."/>
        </authorList>
    </citation>
    <scope>NUCLEOTIDE SEQUENCE [LARGE SCALE GENOMIC DNA]</scope>
    <source>
        <strain evidence="13 14">DSM 25281</strain>
    </source>
</reference>
<evidence type="ECO:0000259" key="12">
    <source>
        <dbReference type="Pfam" id="PF01070"/>
    </source>
</evidence>
<keyword evidence="7 11" id="KW-0521">NADP</keyword>
<feature type="binding site" evidence="11">
    <location>
        <begin position="259"/>
        <end position="261"/>
    </location>
    <ligand>
        <name>FMN</name>
        <dbReference type="ChEBI" id="CHEBI:58210"/>
    </ligand>
</feature>